<dbReference type="Pfam" id="PF09769">
    <property type="entry name" value="ApoO"/>
    <property type="match status" value="1"/>
</dbReference>
<proteinExistence type="inferred from homology"/>
<dbReference type="InterPro" id="IPR033182">
    <property type="entry name" value="MIC26/MIC27_animal"/>
</dbReference>
<evidence type="ECO:0000256" key="7">
    <source>
        <dbReference type="RuleBase" id="RU363021"/>
    </source>
</evidence>
<sequence>MVSKLSVYSVPPRESRFIEEEPCRVHRSFAAVRTTLTPLVTWGKNTSLAVKNGVVETIQFTQDSYVYLKNPPPEFLPRVGVIAVSGLAGLILARKGSRLKKIAYPVGLTAVGVSVCYPAQAVIFAKVTGKKLYNASHWTYDSVSSLWKAKPQKKEATPTLAEENQKPQTEEKPSENVAESTTQEAIRTEHTEPPASPEPAQPPNTTDSSTESVPAAVKQSAFIPPPGLTDHGQSNPEDVDMYSTRS</sequence>
<evidence type="ECO:0000256" key="2">
    <source>
        <dbReference type="ARBA" id="ARBA00010904"/>
    </source>
</evidence>
<keyword evidence="3 7" id="KW-0812">Transmembrane</keyword>
<evidence type="ECO:0000256" key="3">
    <source>
        <dbReference type="ARBA" id="ARBA00022692"/>
    </source>
</evidence>
<comment type="function">
    <text evidence="7">Component of the MICOS complex, a large protein complex of the mitochondrial inner membrane that plays crucial roles in the maintenance of crista junctions, inner membrane architecture, and formation of contact sites to the outer membrane.</text>
</comment>
<feature type="compositionally biased region" description="Basic and acidic residues" evidence="8">
    <location>
        <begin position="163"/>
        <end position="174"/>
    </location>
</feature>
<comment type="caution">
    <text evidence="9">The sequence shown here is derived from an EMBL/GenBank/DDBJ whole genome shotgun (WGS) entry which is preliminary data.</text>
</comment>
<evidence type="ECO:0000313" key="10">
    <source>
        <dbReference type="Proteomes" id="UP001181693"/>
    </source>
</evidence>
<keyword evidence="4 7" id="KW-1133">Transmembrane helix</keyword>
<evidence type="ECO:0000256" key="8">
    <source>
        <dbReference type="SAM" id="MobiDB-lite"/>
    </source>
</evidence>
<dbReference type="GO" id="GO:0061617">
    <property type="term" value="C:MICOS complex"/>
    <property type="evidence" value="ECO:0007669"/>
    <property type="project" value="UniProtKB-UniRule"/>
</dbReference>
<feature type="transmembrane region" description="Helical" evidence="7">
    <location>
        <begin position="75"/>
        <end position="93"/>
    </location>
</feature>
<dbReference type="GO" id="GO:0042407">
    <property type="term" value="P:cristae formation"/>
    <property type="evidence" value="ECO:0007669"/>
    <property type="project" value="InterPro"/>
</dbReference>
<protein>
    <recommendedName>
        <fullName evidence="7">MICOS complex subunit</fullName>
    </recommendedName>
</protein>
<evidence type="ECO:0000256" key="6">
    <source>
        <dbReference type="ARBA" id="ARBA00023136"/>
    </source>
</evidence>
<dbReference type="InterPro" id="IPR019166">
    <property type="entry name" value="MIC26/MIC27"/>
</dbReference>
<organism evidence="9 10">
    <name type="scientific">Pyxicephalus adspersus</name>
    <name type="common">African bullfrog</name>
    <dbReference type="NCBI Taxonomy" id="30357"/>
    <lineage>
        <taxon>Eukaryota</taxon>
        <taxon>Metazoa</taxon>
        <taxon>Chordata</taxon>
        <taxon>Craniata</taxon>
        <taxon>Vertebrata</taxon>
        <taxon>Euteleostomi</taxon>
        <taxon>Amphibia</taxon>
        <taxon>Batrachia</taxon>
        <taxon>Anura</taxon>
        <taxon>Neobatrachia</taxon>
        <taxon>Ranoidea</taxon>
        <taxon>Pyxicephalidae</taxon>
        <taxon>Pyxicephalinae</taxon>
        <taxon>Pyxicephalus</taxon>
    </lineage>
</organism>
<dbReference type="AlphaFoldDB" id="A0AAV3A3L3"/>
<evidence type="ECO:0000313" key="9">
    <source>
        <dbReference type="EMBL" id="DBA20358.1"/>
    </source>
</evidence>
<dbReference type="EMBL" id="DYDO01000007">
    <property type="protein sequence ID" value="DBA20358.1"/>
    <property type="molecule type" value="Genomic_DNA"/>
</dbReference>
<dbReference type="PANTHER" id="PTHR14564">
    <property type="entry name" value="MICOS COMPLEX SUBUNIT MIC26 / MIC27 FAMILY MEMBER"/>
    <property type="match status" value="1"/>
</dbReference>
<gene>
    <name evidence="9" type="ORF">GDO54_017148</name>
</gene>
<reference evidence="9" key="1">
    <citation type="thesis" date="2020" institute="ProQuest LLC" country="789 East Eisenhower Parkway, Ann Arbor, MI, USA">
        <title>Comparative Genomics and Chromosome Evolution.</title>
        <authorList>
            <person name="Mudd A.B."/>
        </authorList>
    </citation>
    <scope>NUCLEOTIDE SEQUENCE</scope>
    <source>
        <strain evidence="9">1538</strain>
        <tissue evidence="9">Blood</tissue>
    </source>
</reference>
<evidence type="ECO:0000256" key="1">
    <source>
        <dbReference type="ARBA" id="ARBA00004325"/>
    </source>
</evidence>
<name>A0AAV3A3L3_PYXAD</name>
<evidence type="ECO:0000256" key="5">
    <source>
        <dbReference type="ARBA" id="ARBA00023128"/>
    </source>
</evidence>
<comment type="subcellular location">
    <subcellularLocation>
        <location evidence="7">Mitochondrion inner membrane</location>
    </subcellularLocation>
    <subcellularLocation>
        <location evidence="1">Mitochondrion membrane</location>
    </subcellularLocation>
</comment>
<comment type="similarity">
    <text evidence="2">Belongs to the apolipoprotein O/MICOS complex subunit Mic27 family.</text>
</comment>
<keyword evidence="10" id="KW-1185">Reference proteome</keyword>
<dbReference type="Proteomes" id="UP001181693">
    <property type="component" value="Unassembled WGS sequence"/>
</dbReference>
<keyword evidence="7" id="KW-0999">Mitochondrion inner membrane</keyword>
<keyword evidence="5 7" id="KW-0496">Mitochondrion</keyword>
<keyword evidence="6 7" id="KW-0472">Membrane</keyword>
<evidence type="ECO:0000256" key="4">
    <source>
        <dbReference type="ARBA" id="ARBA00022989"/>
    </source>
</evidence>
<comment type="subunit">
    <text evidence="7">Component of the mitochondrial contact site and cristae organizing system (MICOS) complex.</text>
</comment>
<feature type="region of interest" description="Disordered" evidence="8">
    <location>
        <begin position="149"/>
        <end position="246"/>
    </location>
</feature>
<accession>A0AAV3A3L3</accession>